<name>A0ABW5YF07_9SPHI</name>
<organism evidence="2 3">
    <name type="scientific">Mucilaginibacter ximonensis</name>
    <dbReference type="NCBI Taxonomy" id="538021"/>
    <lineage>
        <taxon>Bacteria</taxon>
        <taxon>Pseudomonadati</taxon>
        <taxon>Bacteroidota</taxon>
        <taxon>Sphingobacteriia</taxon>
        <taxon>Sphingobacteriales</taxon>
        <taxon>Sphingobacteriaceae</taxon>
        <taxon>Mucilaginibacter</taxon>
    </lineage>
</organism>
<evidence type="ECO:0000313" key="2">
    <source>
        <dbReference type="EMBL" id="MFD2873545.1"/>
    </source>
</evidence>
<comment type="caution">
    <text evidence="2">The sequence shown here is derived from an EMBL/GenBank/DDBJ whole genome shotgun (WGS) entry which is preliminary data.</text>
</comment>
<reference evidence="3" key="1">
    <citation type="journal article" date="2019" name="Int. J. Syst. Evol. Microbiol.">
        <title>The Global Catalogue of Microorganisms (GCM) 10K type strain sequencing project: providing services to taxonomists for standard genome sequencing and annotation.</title>
        <authorList>
            <consortium name="The Broad Institute Genomics Platform"/>
            <consortium name="The Broad Institute Genome Sequencing Center for Infectious Disease"/>
            <person name="Wu L."/>
            <person name="Ma J."/>
        </authorList>
    </citation>
    <scope>NUCLEOTIDE SEQUENCE [LARGE SCALE GENOMIC DNA]</scope>
    <source>
        <strain evidence="3">KCTC 22437</strain>
    </source>
</reference>
<gene>
    <name evidence="2" type="ORF">ACFS5N_13755</name>
</gene>
<protein>
    <submittedName>
        <fullName evidence="2">Helix-turn-helix domain-containing protein</fullName>
    </submittedName>
</protein>
<dbReference type="EMBL" id="JBHUPD010000002">
    <property type="protein sequence ID" value="MFD2873545.1"/>
    <property type="molecule type" value="Genomic_DNA"/>
</dbReference>
<dbReference type="RefSeq" id="WP_377186490.1">
    <property type="nucleotide sequence ID" value="NZ_JBHUPD010000002.1"/>
</dbReference>
<evidence type="ECO:0000259" key="1">
    <source>
        <dbReference type="PROSITE" id="PS50943"/>
    </source>
</evidence>
<keyword evidence="3" id="KW-1185">Reference proteome</keyword>
<accession>A0ABW5YF07</accession>
<dbReference type="CDD" id="cd00093">
    <property type="entry name" value="HTH_XRE"/>
    <property type="match status" value="1"/>
</dbReference>
<feature type="domain" description="HTH cro/C1-type" evidence="1">
    <location>
        <begin position="14"/>
        <end position="68"/>
    </location>
</feature>
<dbReference type="InterPro" id="IPR010982">
    <property type="entry name" value="Lambda_DNA-bd_dom_sf"/>
</dbReference>
<sequence length="85" mass="9468">MNVDAKLNAVAANVKKRRNELRVSQMQMADMLNITQNAYSKIEMAKTKMSVERLYEIADILKVSVADLMTVNAATMHPAKQVANS</sequence>
<dbReference type="Gene3D" id="1.10.260.40">
    <property type="entry name" value="lambda repressor-like DNA-binding domains"/>
    <property type="match status" value="1"/>
</dbReference>
<proteinExistence type="predicted"/>
<dbReference type="PROSITE" id="PS50943">
    <property type="entry name" value="HTH_CROC1"/>
    <property type="match status" value="1"/>
</dbReference>
<dbReference type="SMART" id="SM00530">
    <property type="entry name" value="HTH_XRE"/>
    <property type="match status" value="1"/>
</dbReference>
<dbReference type="Pfam" id="PF01381">
    <property type="entry name" value="HTH_3"/>
    <property type="match status" value="1"/>
</dbReference>
<dbReference type="InterPro" id="IPR001387">
    <property type="entry name" value="Cro/C1-type_HTH"/>
</dbReference>
<dbReference type="Proteomes" id="UP001597557">
    <property type="component" value="Unassembled WGS sequence"/>
</dbReference>
<dbReference type="SUPFAM" id="SSF47413">
    <property type="entry name" value="lambda repressor-like DNA-binding domains"/>
    <property type="match status" value="1"/>
</dbReference>
<evidence type="ECO:0000313" key="3">
    <source>
        <dbReference type="Proteomes" id="UP001597557"/>
    </source>
</evidence>